<gene>
    <name evidence="1" type="ordered locus">Sta7437_1106</name>
</gene>
<organism evidence="1 2">
    <name type="scientific">Stanieria cyanosphaera (strain ATCC 29371 / PCC 7437)</name>
    <dbReference type="NCBI Taxonomy" id="111780"/>
    <lineage>
        <taxon>Bacteria</taxon>
        <taxon>Bacillati</taxon>
        <taxon>Cyanobacteriota</taxon>
        <taxon>Cyanophyceae</taxon>
        <taxon>Pleurocapsales</taxon>
        <taxon>Dermocarpellaceae</taxon>
        <taxon>Stanieria</taxon>
    </lineage>
</organism>
<accession>K9XRJ8</accession>
<dbReference type="NCBIfam" id="NF037966">
    <property type="entry name" value="HetP_family"/>
    <property type="match status" value="1"/>
</dbReference>
<dbReference type="InterPro" id="IPR049598">
    <property type="entry name" value="HetP-like"/>
</dbReference>
<evidence type="ECO:0000313" key="1">
    <source>
        <dbReference type="EMBL" id="AFZ34681.1"/>
    </source>
</evidence>
<evidence type="ECO:0000313" key="2">
    <source>
        <dbReference type="Proteomes" id="UP000010473"/>
    </source>
</evidence>
<dbReference type="RefSeq" id="WP_015192354.1">
    <property type="nucleotide sequence ID" value="NC_019748.1"/>
</dbReference>
<dbReference type="AlphaFoldDB" id="K9XRJ8"/>
<reference evidence="2" key="1">
    <citation type="journal article" date="2013" name="Proc. Natl. Acad. Sci. U.S.A.">
        <title>Improving the coverage of the cyanobacterial phylum using diversity-driven genome sequencing.</title>
        <authorList>
            <person name="Shih P.M."/>
            <person name="Wu D."/>
            <person name="Latifi A."/>
            <person name="Axen S.D."/>
            <person name="Fewer D.P."/>
            <person name="Talla E."/>
            <person name="Calteau A."/>
            <person name="Cai F."/>
            <person name="Tandeau de Marsac N."/>
            <person name="Rippka R."/>
            <person name="Herdman M."/>
            <person name="Sivonen K."/>
            <person name="Coursin T."/>
            <person name="Laurent T."/>
            <person name="Goodwin L."/>
            <person name="Nolan M."/>
            <person name="Davenport K.W."/>
            <person name="Han C.S."/>
            <person name="Rubin E.M."/>
            <person name="Eisen J.A."/>
            <person name="Woyke T."/>
            <person name="Gugger M."/>
            <person name="Kerfeld C.A."/>
        </authorList>
    </citation>
    <scope>NUCLEOTIDE SEQUENCE [LARGE SCALE GENOMIC DNA]</scope>
    <source>
        <strain evidence="2">ATCC 29371 / PCC 7437</strain>
    </source>
</reference>
<dbReference type="OrthoDB" id="532598at2"/>
<dbReference type="KEGG" id="scs:Sta7437_1106"/>
<dbReference type="HOGENOM" id="CLU_2703027_0_0_3"/>
<sequence length="73" mass="8601">MLITDLKGEEIMNQEQLEQLISAIVAGKYSWACVLMLRFYGRNPLDYIPYRTYYRLIKNNNFAYTLLASEKNS</sequence>
<evidence type="ECO:0008006" key="3">
    <source>
        <dbReference type="Google" id="ProtNLM"/>
    </source>
</evidence>
<keyword evidence="2" id="KW-1185">Reference proteome</keyword>
<dbReference type="PATRIC" id="fig|111780.3.peg.1152"/>
<dbReference type="EMBL" id="CP003653">
    <property type="protein sequence ID" value="AFZ34681.1"/>
    <property type="molecule type" value="Genomic_DNA"/>
</dbReference>
<name>K9XRJ8_STAC7</name>
<proteinExistence type="predicted"/>
<dbReference type="Proteomes" id="UP000010473">
    <property type="component" value="Chromosome"/>
</dbReference>
<protein>
    <recommendedName>
        <fullName evidence="3">Heterocyst formation protein HetP-like protein</fullName>
    </recommendedName>
</protein>